<evidence type="ECO:0000313" key="1">
    <source>
        <dbReference type="EMBL" id="ORY84289.1"/>
    </source>
</evidence>
<dbReference type="AlphaFoldDB" id="A0A1Y2FK28"/>
<reference evidence="1 2" key="1">
    <citation type="submission" date="2016-07" db="EMBL/GenBank/DDBJ databases">
        <title>Pervasive Adenine N6-methylation of Active Genes in Fungi.</title>
        <authorList>
            <consortium name="DOE Joint Genome Institute"/>
            <person name="Mondo S.J."/>
            <person name="Dannebaum R.O."/>
            <person name="Kuo R.C."/>
            <person name="Labutti K."/>
            <person name="Haridas S."/>
            <person name="Kuo A."/>
            <person name="Salamov A."/>
            <person name="Ahrendt S.R."/>
            <person name="Lipzen A."/>
            <person name="Sullivan W."/>
            <person name="Andreopoulos W.B."/>
            <person name="Clum A."/>
            <person name="Lindquist E."/>
            <person name="Daum C."/>
            <person name="Ramamoorthy G.K."/>
            <person name="Gryganskyi A."/>
            <person name="Culley D."/>
            <person name="Magnuson J.K."/>
            <person name="James T.Y."/>
            <person name="O'Malley M.A."/>
            <person name="Stajich J.E."/>
            <person name="Spatafora J.W."/>
            <person name="Visel A."/>
            <person name="Grigoriev I.V."/>
        </authorList>
    </citation>
    <scope>NUCLEOTIDE SEQUENCE [LARGE SCALE GENOMIC DNA]</scope>
    <source>
        <strain evidence="1 2">12-1054</strain>
    </source>
</reference>
<accession>A0A1Y2FK28</accession>
<proteinExistence type="predicted"/>
<protein>
    <submittedName>
        <fullName evidence="1">Uncharacterized protein</fullName>
    </submittedName>
</protein>
<sequence>MDSYHLDYMSLAMRKFSDRTLLAIFIWLVIANCSLAQDRCRQIAMRATKTFQSPYCGTDADRAKFCAQGCSRRIADYIYGQARTPADVCSFVNPAFEWDLRFQNIHSMDALPSNLGISDEGCSQSTSIVCMCVVDVMLQRTAVDGQVLQQPGWDVLLQAAMANDPWLCSPDRIAIRMIPIQFAGQPWYRRVVQQEAAEPGGRSDEGLWLLYPHVPERAYEQINCGAEFSSAFADLIQADSGSCTIKRPDSNNGARGTLGIKCFDGPGMNDLVERLQMLYGADPATAPAQGMSFIHVRDRYARIAGEVYLEIGLGQDLAFVEGQQMGNYMAGYSVLAPEVLAYFEQPYR</sequence>
<dbReference type="RefSeq" id="XP_040726307.1">
    <property type="nucleotide sequence ID" value="XM_040872133.1"/>
</dbReference>
<dbReference type="EMBL" id="MCFI01000006">
    <property type="protein sequence ID" value="ORY84289.1"/>
    <property type="molecule type" value="Genomic_DNA"/>
</dbReference>
<keyword evidence="2" id="KW-1185">Reference proteome</keyword>
<name>A0A1Y2FK28_PROLT</name>
<dbReference type="GeneID" id="63788732"/>
<gene>
    <name evidence="1" type="ORF">BCR37DRAFT_408073</name>
</gene>
<comment type="caution">
    <text evidence="1">The sequence shown here is derived from an EMBL/GenBank/DDBJ whole genome shotgun (WGS) entry which is preliminary data.</text>
</comment>
<dbReference type="Proteomes" id="UP000193685">
    <property type="component" value="Unassembled WGS sequence"/>
</dbReference>
<evidence type="ECO:0000313" key="2">
    <source>
        <dbReference type="Proteomes" id="UP000193685"/>
    </source>
</evidence>
<organism evidence="1 2">
    <name type="scientific">Protomyces lactucae-debilis</name>
    <dbReference type="NCBI Taxonomy" id="2754530"/>
    <lineage>
        <taxon>Eukaryota</taxon>
        <taxon>Fungi</taxon>
        <taxon>Dikarya</taxon>
        <taxon>Ascomycota</taxon>
        <taxon>Taphrinomycotina</taxon>
        <taxon>Taphrinomycetes</taxon>
        <taxon>Taphrinales</taxon>
        <taxon>Protomycetaceae</taxon>
        <taxon>Protomyces</taxon>
    </lineage>
</organism>